<dbReference type="PANTHER" id="PTHR43335">
    <property type="entry name" value="ABC TRANSPORTER, ATP-BINDING PROTEIN"/>
    <property type="match status" value="1"/>
</dbReference>
<dbReference type="OrthoDB" id="9782163at2"/>
<evidence type="ECO:0000313" key="7">
    <source>
        <dbReference type="Proteomes" id="UP000309215"/>
    </source>
</evidence>
<dbReference type="InterPro" id="IPR003593">
    <property type="entry name" value="AAA+_ATPase"/>
</dbReference>
<comment type="caution">
    <text evidence="6">The sequence shown here is derived from an EMBL/GenBank/DDBJ whole genome shotgun (WGS) entry which is preliminary data.</text>
</comment>
<evidence type="ECO:0000259" key="5">
    <source>
        <dbReference type="PROSITE" id="PS50893"/>
    </source>
</evidence>
<dbReference type="InterPro" id="IPR027417">
    <property type="entry name" value="P-loop_NTPase"/>
</dbReference>
<name>A0A4U1IUL9_9BACT</name>
<dbReference type="SUPFAM" id="SSF52540">
    <property type="entry name" value="P-loop containing nucleoside triphosphate hydrolases"/>
    <property type="match status" value="1"/>
</dbReference>
<dbReference type="GO" id="GO:0005524">
    <property type="term" value="F:ATP binding"/>
    <property type="evidence" value="ECO:0007669"/>
    <property type="project" value="UniProtKB-KW"/>
</dbReference>
<evidence type="ECO:0000313" key="6">
    <source>
        <dbReference type="EMBL" id="TKC98126.1"/>
    </source>
</evidence>
<dbReference type="InterPro" id="IPR003439">
    <property type="entry name" value="ABC_transporter-like_ATP-bd"/>
</dbReference>
<dbReference type="Pfam" id="PF00005">
    <property type="entry name" value="ABC_tran"/>
    <property type="match status" value="1"/>
</dbReference>
<dbReference type="Proteomes" id="UP000309215">
    <property type="component" value="Unassembled WGS sequence"/>
</dbReference>
<feature type="domain" description="ABC transporter" evidence="5">
    <location>
        <begin position="48"/>
        <end position="253"/>
    </location>
</feature>
<accession>A0A4U1IUL9</accession>
<dbReference type="CDD" id="cd03230">
    <property type="entry name" value="ABC_DR_subfamily_A"/>
    <property type="match status" value="1"/>
</dbReference>
<evidence type="ECO:0000256" key="1">
    <source>
        <dbReference type="ARBA" id="ARBA00005417"/>
    </source>
</evidence>
<dbReference type="Gene3D" id="3.40.50.300">
    <property type="entry name" value="P-loop containing nucleotide triphosphate hydrolases"/>
    <property type="match status" value="1"/>
</dbReference>
<keyword evidence="2" id="KW-0813">Transport</keyword>
<proteinExistence type="inferred from homology"/>
<dbReference type="EMBL" id="SSMQ01000074">
    <property type="protein sequence ID" value="TKC98126.1"/>
    <property type="molecule type" value="Genomic_DNA"/>
</dbReference>
<organism evidence="6 7">
    <name type="scientific">Polyangium fumosum</name>
    <dbReference type="NCBI Taxonomy" id="889272"/>
    <lineage>
        <taxon>Bacteria</taxon>
        <taxon>Pseudomonadati</taxon>
        <taxon>Myxococcota</taxon>
        <taxon>Polyangia</taxon>
        <taxon>Polyangiales</taxon>
        <taxon>Polyangiaceae</taxon>
        <taxon>Polyangium</taxon>
    </lineage>
</organism>
<dbReference type="PANTHER" id="PTHR43335:SF2">
    <property type="entry name" value="ABC TRANSPORTER, ATP-BINDING PROTEIN"/>
    <property type="match status" value="1"/>
</dbReference>
<protein>
    <submittedName>
        <fullName evidence="6">ABC transporter ATP-binding protein</fullName>
    </submittedName>
</protein>
<evidence type="ECO:0000256" key="4">
    <source>
        <dbReference type="ARBA" id="ARBA00022840"/>
    </source>
</evidence>
<dbReference type="AlphaFoldDB" id="A0A4U1IUL9"/>
<evidence type="ECO:0000256" key="2">
    <source>
        <dbReference type="ARBA" id="ARBA00022448"/>
    </source>
</evidence>
<dbReference type="PROSITE" id="PS50893">
    <property type="entry name" value="ABC_TRANSPORTER_2"/>
    <property type="match status" value="1"/>
</dbReference>
<dbReference type="SMART" id="SM00382">
    <property type="entry name" value="AAA"/>
    <property type="match status" value="1"/>
</dbReference>
<comment type="similarity">
    <text evidence="1">Belongs to the ABC transporter superfamily.</text>
</comment>
<evidence type="ECO:0000256" key="3">
    <source>
        <dbReference type="ARBA" id="ARBA00022741"/>
    </source>
</evidence>
<keyword evidence="3" id="KW-0547">Nucleotide-binding</keyword>
<keyword evidence="7" id="KW-1185">Reference proteome</keyword>
<sequence length="253" mass="26380">MGCLRRCHGVARRGALARDGPRCRNRADRHGHAPGRGATQDPRCGVTLSIVDLDKRLGGRLVLDAAGLSAARGEVVAIFGDNGAGKSTLLRILAGVLDADRGHATLDGASILGPRAAARARVGYVPEAADAPAHLSPRELSALVAALKRVPPPDEALLDRLGLRAYWDRPFGGLSLGQRRRSCLCAAILGDVRLLLLDEPTNGLDAAGVRELAGLVTERRAAGTTVLVATHDPGFAEAIGATRVRLSAGKLET</sequence>
<keyword evidence="4 6" id="KW-0067">ATP-binding</keyword>
<dbReference type="GO" id="GO:0016887">
    <property type="term" value="F:ATP hydrolysis activity"/>
    <property type="evidence" value="ECO:0007669"/>
    <property type="project" value="InterPro"/>
</dbReference>
<gene>
    <name evidence="6" type="ORF">E8A74_42615</name>
</gene>
<reference evidence="6 7" key="1">
    <citation type="submission" date="2019-04" db="EMBL/GenBank/DDBJ databases">
        <authorList>
            <person name="Li Y."/>
            <person name="Wang J."/>
        </authorList>
    </citation>
    <scope>NUCLEOTIDE SEQUENCE [LARGE SCALE GENOMIC DNA]</scope>
    <source>
        <strain evidence="6 7">DSM 14668</strain>
    </source>
</reference>